<dbReference type="EMBL" id="SJPO01000001">
    <property type="protein sequence ID" value="TWT85222.1"/>
    <property type="molecule type" value="Genomic_DNA"/>
</dbReference>
<dbReference type="AlphaFoldDB" id="A0A5C5ZD25"/>
<proteinExistence type="predicted"/>
<feature type="signal peptide" evidence="1">
    <location>
        <begin position="1"/>
        <end position="18"/>
    </location>
</feature>
<evidence type="ECO:0000256" key="1">
    <source>
        <dbReference type="SAM" id="SignalP"/>
    </source>
</evidence>
<keyword evidence="1" id="KW-0732">Signal</keyword>
<comment type="caution">
    <text evidence="2">The sequence shown here is derived from an EMBL/GenBank/DDBJ whole genome shotgun (WGS) entry which is preliminary data.</text>
</comment>
<accession>A0A5C5ZD25</accession>
<dbReference type="OrthoDB" id="208643at2"/>
<protein>
    <recommendedName>
        <fullName evidence="4">DUF1570 domain-containing protein</fullName>
    </recommendedName>
</protein>
<feature type="chain" id="PRO_5022690229" description="DUF1570 domain-containing protein" evidence="1">
    <location>
        <begin position="19"/>
        <end position="425"/>
    </location>
</feature>
<gene>
    <name evidence="2" type="ORF">Pla123a_00280</name>
</gene>
<evidence type="ECO:0000313" key="2">
    <source>
        <dbReference type="EMBL" id="TWT85222.1"/>
    </source>
</evidence>
<reference evidence="2 3" key="1">
    <citation type="submission" date="2019-02" db="EMBL/GenBank/DDBJ databases">
        <title>Deep-cultivation of Planctomycetes and their phenomic and genomic characterization uncovers novel biology.</title>
        <authorList>
            <person name="Wiegand S."/>
            <person name="Jogler M."/>
            <person name="Boedeker C."/>
            <person name="Pinto D."/>
            <person name="Vollmers J."/>
            <person name="Rivas-Marin E."/>
            <person name="Kohn T."/>
            <person name="Peeters S.H."/>
            <person name="Heuer A."/>
            <person name="Rast P."/>
            <person name="Oberbeckmann S."/>
            <person name="Bunk B."/>
            <person name="Jeske O."/>
            <person name="Meyerdierks A."/>
            <person name="Storesund J.E."/>
            <person name="Kallscheuer N."/>
            <person name="Luecker S."/>
            <person name="Lage O.M."/>
            <person name="Pohl T."/>
            <person name="Merkel B.J."/>
            <person name="Hornburger P."/>
            <person name="Mueller R.-W."/>
            <person name="Bruemmer F."/>
            <person name="Labrenz M."/>
            <person name="Spormann A.M."/>
            <person name="Op Den Camp H."/>
            <person name="Overmann J."/>
            <person name="Amann R."/>
            <person name="Jetten M.S.M."/>
            <person name="Mascher T."/>
            <person name="Medema M.H."/>
            <person name="Devos D.P."/>
            <person name="Kaster A.-K."/>
            <person name="Ovreas L."/>
            <person name="Rohde M."/>
            <person name="Galperin M.Y."/>
            <person name="Jogler C."/>
        </authorList>
    </citation>
    <scope>NUCLEOTIDE SEQUENCE [LARGE SCALE GENOMIC DNA]</scope>
    <source>
        <strain evidence="2 3">Pla123a</strain>
    </source>
</reference>
<name>A0A5C5ZD25_9BACT</name>
<evidence type="ECO:0000313" key="3">
    <source>
        <dbReference type="Proteomes" id="UP000318478"/>
    </source>
</evidence>
<dbReference type="Proteomes" id="UP000318478">
    <property type="component" value="Unassembled WGS sequence"/>
</dbReference>
<dbReference type="RefSeq" id="WP_146583503.1">
    <property type="nucleotide sequence ID" value="NZ_SJPO01000001.1"/>
</dbReference>
<keyword evidence="3" id="KW-1185">Reference proteome</keyword>
<evidence type="ECO:0008006" key="4">
    <source>
        <dbReference type="Google" id="ProtNLM"/>
    </source>
</evidence>
<sequence precursor="true">MRLILLAILLALPCAAVAATSDALRGAVDSTVDVTLTSGVCYEDATLLRVVGNDAPEKVRLRLSAGRLRTIDLADIDKISTADATLFSGAGDRESGGSEADTETMEPAAELTRAELRKLTREERRAALEAAAKRRADIAKRNWLARLAANSVKAWPEVGEREHQAALRAYKEKGAEAQRLMPELRLYETGRFLFYSNIPADDVGPIIERLDQMYDWMLTTYNLPRDAQVWLGKAPVYAFLTKEQFVAYERQFFQNNPQDGTYGLCHQTSGGEVVITCYRGQQLDEFAAMLVHETSHGFIHRYKTMQGLPSWVNEGMADYIGSLMVPKSRAVPLRESKLVERFKQNPTIARTFFDDSHIGFGDYGLASSLARFMIQTNGDAYAAFVEGMKAGLKWDEALREAYHSEPVDLINAYARWLGVEGLEVR</sequence>
<dbReference type="SUPFAM" id="SSF55486">
    <property type="entry name" value="Metalloproteases ('zincins'), catalytic domain"/>
    <property type="match status" value="1"/>
</dbReference>
<organism evidence="2 3">
    <name type="scientific">Posidoniimonas polymericola</name>
    <dbReference type="NCBI Taxonomy" id="2528002"/>
    <lineage>
        <taxon>Bacteria</taxon>
        <taxon>Pseudomonadati</taxon>
        <taxon>Planctomycetota</taxon>
        <taxon>Planctomycetia</taxon>
        <taxon>Pirellulales</taxon>
        <taxon>Lacipirellulaceae</taxon>
        <taxon>Posidoniimonas</taxon>
    </lineage>
</organism>